<dbReference type="Pfam" id="PF10708">
    <property type="entry name" value="DUF2510"/>
    <property type="match status" value="1"/>
</dbReference>
<organism evidence="8 9">
    <name type="scientific">Candidatus Mycobacterium wuenschmannii</name>
    <dbReference type="NCBI Taxonomy" id="3027808"/>
    <lineage>
        <taxon>Bacteria</taxon>
        <taxon>Bacillati</taxon>
        <taxon>Actinomycetota</taxon>
        <taxon>Actinomycetes</taxon>
        <taxon>Mycobacteriales</taxon>
        <taxon>Mycobacteriaceae</taxon>
        <taxon>Mycobacterium</taxon>
    </lineage>
</organism>
<gene>
    <name evidence="8" type="ORF">PT015_03390</name>
</gene>
<comment type="subcellular location">
    <subcellularLocation>
        <location evidence="1">Membrane</location>
        <topology evidence="1">Multi-pass membrane protein</topology>
    </subcellularLocation>
</comment>
<keyword evidence="9" id="KW-1185">Reference proteome</keyword>
<feature type="domain" description="TM2" evidence="6">
    <location>
        <begin position="59"/>
        <end position="112"/>
    </location>
</feature>
<evidence type="ECO:0000256" key="4">
    <source>
        <dbReference type="ARBA" id="ARBA00023136"/>
    </source>
</evidence>
<name>A0ABY8W457_9MYCO</name>
<accession>A0ABY8W457</accession>
<evidence type="ECO:0000256" key="2">
    <source>
        <dbReference type="ARBA" id="ARBA00022692"/>
    </source>
</evidence>
<feature type="transmembrane region" description="Helical" evidence="5">
    <location>
        <begin position="63"/>
        <end position="82"/>
    </location>
</feature>
<evidence type="ECO:0000256" key="3">
    <source>
        <dbReference type="ARBA" id="ARBA00022989"/>
    </source>
</evidence>
<reference evidence="8 9" key="1">
    <citation type="journal article" date="2023" name="Microbiol. Resour. Announc.">
        <title>Complete Genome Sequence of Mycobacterium wuenschmanii, a novel Nontuberculous Mycobacterium Isolated from a captive population of Amazon Milk Frogs.</title>
        <authorList>
            <person name="Hicks J."/>
            <person name="Zeineldin M."/>
            <person name="Ward H."/>
            <person name="Wuenschmann A."/>
            <person name="Camp P."/>
            <person name="Farrell D."/>
            <person name="Lehman K."/>
            <person name="Thacker T."/>
            <person name="Cuthbert E."/>
        </authorList>
    </citation>
    <scope>NUCLEOTIDE SEQUENCE [LARGE SCALE GENOMIC DNA]</scope>
    <source>
        <strain evidence="8 9">Wuenschmanii</strain>
    </source>
</reference>
<evidence type="ECO:0000313" key="9">
    <source>
        <dbReference type="Proteomes" id="UP001236585"/>
    </source>
</evidence>
<evidence type="ECO:0000256" key="1">
    <source>
        <dbReference type="ARBA" id="ARBA00004141"/>
    </source>
</evidence>
<proteinExistence type="predicted"/>
<keyword evidence="4 5" id="KW-0472">Membrane</keyword>
<evidence type="ECO:0000313" key="8">
    <source>
        <dbReference type="EMBL" id="WIM88554.1"/>
    </source>
</evidence>
<evidence type="ECO:0000256" key="5">
    <source>
        <dbReference type="SAM" id="Phobius"/>
    </source>
</evidence>
<feature type="domain" description="DUF2510" evidence="7">
    <location>
        <begin position="7"/>
        <end position="39"/>
    </location>
</feature>
<protein>
    <submittedName>
        <fullName evidence="8">NINE protein</fullName>
    </submittedName>
</protein>
<dbReference type="Proteomes" id="UP001236585">
    <property type="component" value="Chromosome"/>
</dbReference>
<dbReference type="InterPro" id="IPR018929">
    <property type="entry name" value="DUF2510"/>
</dbReference>
<keyword evidence="2 5" id="KW-0812">Transmembrane</keyword>
<feature type="transmembrane region" description="Helical" evidence="5">
    <location>
        <begin position="88"/>
        <end position="109"/>
    </location>
</feature>
<dbReference type="EMBL" id="CP126981">
    <property type="protein sequence ID" value="WIM88554.1"/>
    <property type="molecule type" value="Genomic_DNA"/>
</dbReference>
<keyword evidence="3 5" id="KW-1133">Transmembrane helix</keyword>
<dbReference type="RefSeq" id="WP_285188806.1">
    <property type="nucleotide sequence ID" value="NZ_CP126981.1"/>
</dbReference>
<dbReference type="InterPro" id="IPR007829">
    <property type="entry name" value="TM2"/>
</dbReference>
<evidence type="ECO:0000259" key="6">
    <source>
        <dbReference type="Pfam" id="PF05154"/>
    </source>
</evidence>
<sequence>MSQQPAAGWYPDPSGAPGQKYWDGRQWLELPPAPPAPPAPYGVGAGYFGVDPYGRPLSDKSKLVAGLLQLFLGGIGVGRFYLGYIGIGFAQIAITVFTLGFAGWIWPLIDAILILTGKVTDAEGRTLRD</sequence>
<dbReference type="Pfam" id="PF05154">
    <property type="entry name" value="TM2"/>
    <property type="match status" value="1"/>
</dbReference>
<evidence type="ECO:0000259" key="7">
    <source>
        <dbReference type="Pfam" id="PF10708"/>
    </source>
</evidence>